<proteinExistence type="predicted"/>
<evidence type="ECO:0000313" key="1">
    <source>
        <dbReference type="EMBL" id="SVE49011.1"/>
    </source>
</evidence>
<reference evidence="1" key="1">
    <citation type="submission" date="2018-05" db="EMBL/GenBank/DDBJ databases">
        <authorList>
            <person name="Lanie J.A."/>
            <person name="Ng W.-L."/>
            <person name="Kazmierczak K.M."/>
            <person name="Andrzejewski T.M."/>
            <person name="Davidsen T.M."/>
            <person name="Wayne K.J."/>
            <person name="Tettelin H."/>
            <person name="Glass J.I."/>
            <person name="Rusch D."/>
            <person name="Podicherti R."/>
            <person name="Tsui H.-C.T."/>
            <person name="Winkler M.E."/>
        </authorList>
    </citation>
    <scope>NUCLEOTIDE SEQUENCE</scope>
</reference>
<organism evidence="1">
    <name type="scientific">marine metagenome</name>
    <dbReference type="NCBI Taxonomy" id="408172"/>
    <lineage>
        <taxon>unclassified sequences</taxon>
        <taxon>metagenomes</taxon>
        <taxon>ecological metagenomes</taxon>
    </lineage>
</organism>
<dbReference type="AlphaFoldDB" id="A0A383DX06"/>
<name>A0A383DX06_9ZZZZ</name>
<feature type="non-terminal residue" evidence="1">
    <location>
        <position position="35"/>
    </location>
</feature>
<sequence length="35" mass="4122">MKHVEIHKLITRARRLTYVGQKRFISVLIATLMVV</sequence>
<gene>
    <name evidence="1" type="ORF">METZ01_LOCUS501865</name>
</gene>
<protein>
    <submittedName>
        <fullName evidence="1">Uncharacterized protein</fullName>
    </submittedName>
</protein>
<dbReference type="EMBL" id="UINC01220896">
    <property type="protein sequence ID" value="SVE49011.1"/>
    <property type="molecule type" value="Genomic_DNA"/>
</dbReference>
<accession>A0A383DX06</accession>